<feature type="domain" description="Molybdopterin-guanine dinucleotide biosynthesis protein B (MobB)" evidence="1">
    <location>
        <begin position="5"/>
        <end position="122"/>
    </location>
</feature>
<protein>
    <submittedName>
        <fullName evidence="2">Molybdopterin-guanine dinucleotide biosynthesis protein B</fullName>
    </submittedName>
</protein>
<gene>
    <name evidence="2" type="primary">mobB</name>
    <name evidence="2" type="ORF">H5S40_03305</name>
</gene>
<evidence type="ECO:0000259" key="1">
    <source>
        <dbReference type="Pfam" id="PF03205"/>
    </source>
</evidence>
<dbReference type="AlphaFoldDB" id="A0A7W3TRE3"/>
<dbReference type="PANTHER" id="PTHR40072:SF1">
    <property type="entry name" value="MOLYBDOPTERIN-GUANINE DINUCLEOTIDE BIOSYNTHESIS ADAPTER PROTEIN"/>
    <property type="match status" value="1"/>
</dbReference>
<dbReference type="InterPro" id="IPR052539">
    <property type="entry name" value="MGD_biosynthesis_adapter"/>
</dbReference>
<organism evidence="2 3">
    <name type="scientific">Limosilactobacillus albertensis</name>
    <dbReference type="NCBI Taxonomy" id="2759752"/>
    <lineage>
        <taxon>Bacteria</taxon>
        <taxon>Bacillati</taxon>
        <taxon>Bacillota</taxon>
        <taxon>Bacilli</taxon>
        <taxon>Lactobacillales</taxon>
        <taxon>Lactobacillaceae</taxon>
        <taxon>Limosilactobacillus</taxon>
    </lineage>
</organism>
<dbReference type="GO" id="GO:0006777">
    <property type="term" value="P:Mo-molybdopterin cofactor biosynthetic process"/>
    <property type="evidence" value="ECO:0007669"/>
    <property type="project" value="InterPro"/>
</dbReference>
<dbReference type="NCBIfam" id="TIGR00176">
    <property type="entry name" value="mobB"/>
    <property type="match status" value="1"/>
</dbReference>
<keyword evidence="3" id="KW-1185">Reference proteome</keyword>
<evidence type="ECO:0000313" key="2">
    <source>
        <dbReference type="EMBL" id="MBB1069181.1"/>
    </source>
</evidence>
<dbReference type="InterPro" id="IPR004435">
    <property type="entry name" value="MobB_dom"/>
</dbReference>
<evidence type="ECO:0000313" key="3">
    <source>
        <dbReference type="Proteomes" id="UP000518316"/>
    </source>
</evidence>
<dbReference type="Pfam" id="PF03205">
    <property type="entry name" value="MobB"/>
    <property type="match status" value="1"/>
</dbReference>
<accession>A0A7W3TRE3</accession>
<dbReference type="Gene3D" id="3.40.50.300">
    <property type="entry name" value="P-loop containing nucleotide triphosphate hydrolases"/>
    <property type="match status" value="1"/>
</dbReference>
<dbReference type="GO" id="GO:0005525">
    <property type="term" value="F:GTP binding"/>
    <property type="evidence" value="ECO:0007669"/>
    <property type="project" value="InterPro"/>
</dbReference>
<dbReference type="Proteomes" id="UP000518316">
    <property type="component" value="Unassembled WGS sequence"/>
</dbReference>
<comment type="caution">
    <text evidence="2">The sequence shown here is derived from an EMBL/GenBank/DDBJ whole genome shotgun (WGS) entry which is preliminary data.</text>
</comment>
<dbReference type="SUPFAM" id="SSF52540">
    <property type="entry name" value="P-loop containing nucleoside triphosphate hydrolases"/>
    <property type="match status" value="1"/>
</dbReference>
<dbReference type="PANTHER" id="PTHR40072">
    <property type="entry name" value="MOLYBDOPTERIN-GUANINE DINUCLEOTIDE BIOSYNTHESIS ADAPTER PROTEIN-RELATED"/>
    <property type="match status" value="1"/>
</dbReference>
<proteinExistence type="predicted"/>
<name>A0A7W3TRE3_9LACO</name>
<reference evidence="2 3" key="1">
    <citation type="submission" date="2020-07" db="EMBL/GenBank/DDBJ databases">
        <title>Description of Limosilactobacillus balticus sp. nov., Limosilactobacillus agrestis sp. nov., Limosilactobacillus albertensis sp. nov., Limosilactobacillus rudii sp. nov., Limosilactobacillus fastidiosus sp. nov., five novel Limosilactobacillus species isolated from the vertebrate gastrointestinal tract, and proposal of 6 subspecies of Limosilactobacillus reuteri adapted to the gastrointestinal tract of specific vertebrate hosts.</title>
        <authorList>
            <person name="Li F."/>
            <person name="Cheng C."/>
            <person name="Zheng J."/>
            <person name="Quevedo R.M."/>
            <person name="Li J."/>
            <person name="Roos S."/>
            <person name="Gaenzle M.G."/>
            <person name="Walter J."/>
        </authorList>
    </citation>
    <scope>NUCLEOTIDE SEQUENCE [LARGE SCALE GENOMIC DNA]</scope>
    <source>
        <strain evidence="2 3">RRLNB_1_1</strain>
    </source>
</reference>
<sequence>MAITFQITGHKKSGKTLITTSLIKKLTLAGYSVAAIKHDAHHAAMDIPGTDSDRMSSAGASQVILQSETGLFFHQEGHVPSLPAMVDFLGRTADFVLIEGHKEAIRYPKFLLLKPYEKPNEILTTQPIKTGTLFDNQYAELVGQNEITAWCFNYLKQVKEKKQ</sequence>
<dbReference type="EMBL" id="JACIVC010000048">
    <property type="protein sequence ID" value="MBB1069181.1"/>
    <property type="molecule type" value="Genomic_DNA"/>
</dbReference>
<dbReference type="RefSeq" id="WP_182597840.1">
    <property type="nucleotide sequence ID" value="NZ_JACIVC010000048.1"/>
</dbReference>
<dbReference type="InterPro" id="IPR027417">
    <property type="entry name" value="P-loop_NTPase"/>
</dbReference>